<reference evidence="1 2" key="1">
    <citation type="submission" date="2024-05" db="EMBL/GenBank/DDBJ databases">
        <title>Genome sequencing and assembly of Indian major carp, Cirrhinus mrigala (Hamilton, 1822).</title>
        <authorList>
            <person name="Mohindra V."/>
            <person name="Chowdhury L.M."/>
            <person name="Lal K."/>
            <person name="Jena J.K."/>
        </authorList>
    </citation>
    <scope>NUCLEOTIDE SEQUENCE [LARGE SCALE GENOMIC DNA]</scope>
    <source>
        <strain evidence="1">CM1030</strain>
        <tissue evidence="1">Blood</tissue>
    </source>
</reference>
<accession>A0ABD0PI20</accession>
<dbReference type="EMBL" id="JAMKFB020000016">
    <property type="protein sequence ID" value="KAL0172456.1"/>
    <property type="molecule type" value="Genomic_DNA"/>
</dbReference>
<evidence type="ECO:0000313" key="1">
    <source>
        <dbReference type="EMBL" id="KAL0172456.1"/>
    </source>
</evidence>
<feature type="non-terminal residue" evidence="1">
    <location>
        <position position="188"/>
    </location>
</feature>
<comment type="caution">
    <text evidence="1">The sequence shown here is derived from an EMBL/GenBank/DDBJ whole genome shotgun (WGS) entry which is preliminary data.</text>
</comment>
<organism evidence="1 2">
    <name type="scientific">Cirrhinus mrigala</name>
    <name type="common">Mrigala</name>
    <dbReference type="NCBI Taxonomy" id="683832"/>
    <lineage>
        <taxon>Eukaryota</taxon>
        <taxon>Metazoa</taxon>
        <taxon>Chordata</taxon>
        <taxon>Craniata</taxon>
        <taxon>Vertebrata</taxon>
        <taxon>Euteleostomi</taxon>
        <taxon>Actinopterygii</taxon>
        <taxon>Neopterygii</taxon>
        <taxon>Teleostei</taxon>
        <taxon>Ostariophysi</taxon>
        <taxon>Cypriniformes</taxon>
        <taxon>Cyprinidae</taxon>
        <taxon>Labeoninae</taxon>
        <taxon>Labeonini</taxon>
        <taxon>Cirrhinus</taxon>
    </lineage>
</organism>
<keyword evidence="2" id="KW-1185">Reference proteome</keyword>
<proteinExistence type="predicted"/>
<sequence length="188" mass="21656">MAPREIVGKDDEPFAVRTDLGWSIIGCSSPRFDLPKESSLCHRLAAKELPPVAQTDVIRVLETDFKDISEEKVKVSQVEILFLNKLKGGIHKNVYGHYEMPLPFKERPVLPSNKQLAVARLDHLKRRMSKDERYKEQYKEFMSEIIQRGDAEEVNNCGKKGETWYLPHHGVFHPKKPNKLRVVFDCSA</sequence>
<dbReference type="PANTHER" id="PTHR47331">
    <property type="entry name" value="PHD-TYPE DOMAIN-CONTAINING PROTEIN"/>
    <property type="match status" value="1"/>
</dbReference>
<gene>
    <name evidence="1" type="ORF">M9458_032767</name>
</gene>
<dbReference type="AlphaFoldDB" id="A0ABD0PI20"/>
<dbReference type="Proteomes" id="UP001529510">
    <property type="component" value="Unassembled WGS sequence"/>
</dbReference>
<protein>
    <submittedName>
        <fullName evidence="1">Uncharacterized protein</fullName>
    </submittedName>
</protein>
<evidence type="ECO:0000313" key="2">
    <source>
        <dbReference type="Proteomes" id="UP001529510"/>
    </source>
</evidence>
<name>A0ABD0PI20_CIRMR</name>
<dbReference type="PANTHER" id="PTHR47331:SF5">
    <property type="entry name" value="RIBONUCLEASE H"/>
    <property type="match status" value="1"/>
</dbReference>